<evidence type="ECO:0000313" key="3">
    <source>
        <dbReference type="Proteomes" id="UP001460888"/>
    </source>
</evidence>
<evidence type="ECO:0000313" key="2">
    <source>
        <dbReference type="EMBL" id="MES1928388.1"/>
    </source>
</evidence>
<accession>A0ABV2AZ00</accession>
<dbReference type="InterPro" id="IPR001155">
    <property type="entry name" value="OxRdtase_FMN_N"/>
</dbReference>
<dbReference type="PANTHER" id="PTHR22893">
    <property type="entry name" value="NADH OXIDOREDUCTASE-RELATED"/>
    <property type="match status" value="1"/>
</dbReference>
<dbReference type="EMBL" id="APND01000001">
    <property type="protein sequence ID" value="MES1928388.1"/>
    <property type="molecule type" value="Genomic_DNA"/>
</dbReference>
<comment type="caution">
    <text evidence="2">The sequence shown here is derived from an EMBL/GenBank/DDBJ whole genome shotgun (WGS) entry which is preliminary data.</text>
</comment>
<feature type="domain" description="NADH:flavin oxidoreductase/NADH oxidase N-terminal" evidence="1">
    <location>
        <begin position="5"/>
        <end position="340"/>
    </location>
</feature>
<protein>
    <submittedName>
        <fullName evidence="2">NADH:flavin oxidoreductase</fullName>
    </submittedName>
</protein>
<name>A0ABV2AZ00_9GAMM</name>
<keyword evidence="3" id="KW-1185">Reference proteome</keyword>
<dbReference type="SUPFAM" id="SSF51395">
    <property type="entry name" value="FMN-linked oxidoreductases"/>
    <property type="match status" value="1"/>
</dbReference>
<proteinExistence type="predicted"/>
<dbReference type="Proteomes" id="UP001460888">
    <property type="component" value="Unassembled WGS sequence"/>
</dbReference>
<dbReference type="PANTHER" id="PTHR22893:SF91">
    <property type="entry name" value="NADPH DEHYDROGENASE 2-RELATED"/>
    <property type="match status" value="1"/>
</dbReference>
<dbReference type="RefSeq" id="WP_353109432.1">
    <property type="nucleotide sequence ID" value="NZ_APND01000001.1"/>
</dbReference>
<dbReference type="InterPro" id="IPR013785">
    <property type="entry name" value="Aldolase_TIM"/>
</dbReference>
<organism evidence="2 3">
    <name type="scientific">Salinisphaera dokdonensis CL-ES53</name>
    <dbReference type="NCBI Taxonomy" id="1304272"/>
    <lineage>
        <taxon>Bacteria</taxon>
        <taxon>Pseudomonadati</taxon>
        <taxon>Pseudomonadota</taxon>
        <taxon>Gammaproteobacteria</taxon>
        <taxon>Salinisphaerales</taxon>
        <taxon>Salinisphaeraceae</taxon>
        <taxon>Salinisphaera</taxon>
    </lineage>
</organism>
<sequence length="374" mass="40930">MAVDKLLSPVNFGAVQLPNRVVMAPLTRSRTPDQVPGPMQQEYYAQRAGAGLIISEATNISESARGYVYTPSIFTDEQEAGWKGVVDAVHDAGGRMCLQLWHVGRVGHEMVHPDGRKPVAPSAIRGEGAKSFVEFEDGSNGLQDSSTPRALETKEIPEVVEEYRQAAIRAKRAGFDLVEVHAANAYLLQQFMATGSNKRTDAYGGSIENRARLPLEVVDAVVEVMGADRVGIRMSPFIELFGLTDDEPKTMAFYMAEQLNQRGLAYLHVNEPDWAGGDIKLTDEFRKALRERFADGALIFCGHYTAEGTEELIAKGLGDGAAFGRPYIANPDLVERFRIGAELAKPDEATYYGGDEKGYTDYPFLDEQGKTGTA</sequence>
<dbReference type="NCBIfam" id="NF007899">
    <property type="entry name" value="PRK10605.1"/>
    <property type="match status" value="1"/>
</dbReference>
<gene>
    <name evidence="2" type="ORF">SADO_03995</name>
</gene>
<evidence type="ECO:0000259" key="1">
    <source>
        <dbReference type="Pfam" id="PF00724"/>
    </source>
</evidence>
<reference evidence="2 3" key="1">
    <citation type="submission" date="2013-03" db="EMBL/GenBank/DDBJ databases">
        <title>Salinisphaera dokdonensis CL-ES53 Genome Sequencing.</title>
        <authorList>
            <person name="Li C."/>
            <person name="Lai Q."/>
            <person name="Shao Z."/>
        </authorList>
    </citation>
    <scope>NUCLEOTIDE SEQUENCE [LARGE SCALE GENOMIC DNA]</scope>
    <source>
        <strain evidence="2 3">CL-ES53</strain>
    </source>
</reference>
<dbReference type="Gene3D" id="3.20.20.70">
    <property type="entry name" value="Aldolase class I"/>
    <property type="match status" value="1"/>
</dbReference>
<dbReference type="InterPro" id="IPR045247">
    <property type="entry name" value="Oye-like"/>
</dbReference>
<dbReference type="CDD" id="cd02933">
    <property type="entry name" value="OYE_like_FMN"/>
    <property type="match status" value="1"/>
</dbReference>
<dbReference type="Pfam" id="PF00724">
    <property type="entry name" value="Oxidored_FMN"/>
    <property type="match status" value="1"/>
</dbReference>